<keyword evidence="3" id="KW-1185">Reference proteome</keyword>
<reference evidence="2" key="1">
    <citation type="journal article" date="2021" name="Nat. Commun.">
        <title>Genetic determinants of endophytism in the Arabidopsis root mycobiome.</title>
        <authorList>
            <person name="Mesny F."/>
            <person name="Miyauchi S."/>
            <person name="Thiergart T."/>
            <person name="Pickel B."/>
            <person name="Atanasova L."/>
            <person name="Karlsson M."/>
            <person name="Huettel B."/>
            <person name="Barry K.W."/>
            <person name="Haridas S."/>
            <person name="Chen C."/>
            <person name="Bauer D."/>
            <person name="Andreopoulos W."/>
            <person name="Pangilinan J."/>
            <person name="LaButti K."/>
            <person name="Riley R."/>
            <person name="Lipzen A."/>
            <person name="Clum A."/>
            <person name="Drula E."/>
            <person name="Henrissat B."/>
            <person name="Kohler A."/>
            <person name="Grigoriev I.V."/>
            <person name="Martin F.M."/>
            <person name="Hacquard S."/>
        </authorList>
    </citation>
    <scope>NUCLEOTIDE SEQUENCE</scope>
    <source>
        <strain evidence="2">MPI-CAGE-CH-0235</strain>
    </source>
</reference>
<evidence type="ECO:0000256" key="1">
    <source>
        <dbReference type="SAM" id="SignalP"/>
    </source>
</evidence>
<dbReference type="AlphaFoldDB" id="A0A8K0WTA8"/>
<comment type="caution">
    <text evidence="2">The sequence shown here is derived from an EMBL/GenBank/DDBJ whole genome shotgun (WGS) entry which is preliminary data.</text>
</comment>
<name>A0A8K0WTA8_9HYPO</name>
<proteinExistence type="predicted"/>
<evidence type="ECO:0000313" key="3">
    <source>
        <dbReference type="Proteomes" id="UP000813444"/>
    </source>
</evidence>
<evidence type="ECO:0000313" key="2">
    <source>
        <dbReference type="EMBL" id="KAH7322624.1"/>
    </source>
</evidence>
<feature type="chain" id="PRO_5035469202" description="Secreted protein" evidence="1">
    <location>
        <begin position="26"/>
        <end position="81"/>
    </location>
</feature>
<accession>A0A8K0WTA8</accession>
<protein>
    <recommendedName>
        <fullName evidence="4">Secreted protein</fullName>
    </recommendedName>
</protein>
<sequence>MPAPYTVASFLLLLQLRRLPPPGRTICRSWLLVPPCTWITQMGEQRETDKGEGGAKAHNPGLELWACLGCRANEIHELVCR</sequence>
<keyword evidence="1" id="KW-0732">Signal</keyword>
<feature type="signal peptide" evidence="1">
    <location>
        <begin position="1"/>
        <end position="25"/>
    </location>
</feature>
<organism evidence="2 3">
    <name type="scientific">Stachybotrys elegans</name>
    <dbReference type="NCBI Taxonomy" id="80388"/>
    <lineage>
        <taxon>Eukaryota</taxon>
        <taxon>Fungi</taxon>
        <taxon>Dikarya</taxon>
        <taxon>Ascomycota</taxon>
        <taxon>Pezizomycotina</taxon>
        <taxon>Sordariomycetes</taxon>
        <taxon>Hypocreomycetidae</taxon>
        <taxon>Hypocreales</taxon>
        <taxon>Stachybotryaceae</taxon>
        <taxon>Stachybotrys</taxon>
    </lineage>
</organism>
<gene>
    <name evidence="2" type="ORF">B0I35DRAFT_185019</name>
</gene>
<dbReference type="Proteomes" id="UP000813444">
    <property type="component" value="Unassembled WGS sequence"/>
</dbReference>
<evidence type="ECO:0008006" key="4">
    <source>
        <dbReference type="Google" id="ProtNLM"/>
    </source>
</evidence>
<dbReference type="EMBL" id="JAGPNK010000004">
    <property type="protein sequence ID" value="KAH7322624.1"/>
    <property type="molecule type" value="Genomic_DNA"/>
</dbReference>